<dbReference type="SUPFAM" id="SSF55729">
    <property type="entry name" value="Acyl-CoA N-acyltransferases (Nat)"/>
    <property type="match status" value="1"/>
</dbReference>
<evidence type="ECO:0000313" key="4">
    <source>
        <dbReference type="EMBL" id="KRM61719.1"/>
    </source>
</evidence>
<dbReference type="InterPro" id="IPR051556">
    <property type="entry name" value="N-term/lysine_N-AcTrnsfr"/>
</dbReference>
<reference evidence="4 5" key="1">
    <citation type="journal article" date="2015" name="Genome Announc.">
        <title>Expanding the biotechnology potential of lactobacilli through comparative genomics of 213 strains and associated genera.</title>
        <authorList>
            <person name="Sun Z."/>
            <person name="Harris H.M."/>
            <person name="McCann A."/>
            <person name="Guo C."/>
            <person name="Argimon S."/>
            <person name="Zhang W."/>
            <person name="Yang X."/>
            <person name="Jeffery I.B."/>
            <person name="Cooney J.C."/>
            <person name="Kagawa T.F."/>
            <person name="Liu W."/>
            <person name="Song Y."/>
            <person name="Salvetti E."/>
            <person name="Wrobel A."/>
            <person name="Rasinkangas P."/>
            <person name="Parkhill J."/>
            <person name="Rea M.C."/>
            <person name="O'Sullivan O."/>
            <person name="Ritari J."/>
            <person name="Douillard F.P."/>
            <person name="Paul Ross R."/>
            <person name="Yang R."/>
            <person name="Briner A.E."/>
            <person name="Felis G.E."/>
            <person name="de Vos W.M."/>
            <person name="Barrangou R."/>
            <person name="Klaenhammer T.R."/>
            <person name="Caufield P.W."/>
            <person name="Cui Y."/>
            <person name="Zhang H."/>
            <person name="O'Toole P.W."/>
        </authorList>
    </citation>
    <scope>NUCLEOTIDE SEQUENCE [LARGE SCALE GENOMIC DNA]</scope>
    <source>
        <strain evidence="4 5">DSM 20634</strain>
    </source>
</reference>
<dbReference type="Pfam" id="PF00583">
    <property type="entry name" value="Acetyltransf_1"/>
    <property type="match status" value="1"/>
</dbReference>
<dbReference type="RefSeq" id="WP_057778454.1">
    <property type="nucleotide sequence ID" value="NZ_AYYY01000022.1"/>
</dbReference>
<gene>
    <name evidence="4" type="ORF">FC26_GL001387</name>
</gene>
<dbReference type="CDD" id="cd04301">
    <property type="entry name" value="NAT_SF"/>
    <property type="match status" value="1"/>
</dbReference>
<dbReference type="EMBL" id="AYYY01000022">
    <property type="protein sequence ID" value="KRM61719.1"/>
    <property type="molecule type" value="Genomic_DNA"/>
</dbReference>
<dbReference type="PROSITE" id="PS51186">
    <property type="entry name" value="GNAT"/>
    <property type="match status" value="1"/>
</dbReference>
<dbReference type="AlphaFoldDB" id="A0A0R2A404"/>
<proteinExistence type="predicted"/>
<dbReference type="STRING" id="1423813.FC26_GL001387"/>
<organism evidence="4 5">
    <name type="scientific">Paucilactobacillus vaccinostercus DSM 20634</name>
    <dbReference type="NCBI Taxonomy" id="1423813"/>
    <lineage>
        <taxon>Bacteria</taxon>
        <taxon>Bacillati</taxon>
        <taxon>Bacillota</taxon>
        <taxon>Bacilli</taxon>
        <taxon>Lactobacillales</taxon>
        <taxon>Lactobacillaceae</taxon>
        <taxon>Paucilactobacillus</taxon>
    </lineage>
</organism>
<dbReference type="GO" id="GO:0016747">
    <property type="term" value="F:acyltransferase activity, transferring groups other than amino-acyl groups"/>
    <property type="evidence" value="ECO:0007669"/>
    <property type="project" value="InterPro"/>
</dbReference>
<dbReference type="PANTHER" id="PTHR42919:SF8">
    <property type="entry name" value="N-ALPHA-ACETYLTRANSFERASE 50"/>
    <property type="match status" value="1"/>
</dbReference>
<dbReference type="InterPro" id="IPR016181">
    <property type="entry name" value="Acyl_CoA_acyltransferase"/>
</dbReference>
<sequence length="169" mass="18666">MQLQRVTSAEIAALRKISIETFTATFGSQNTPANLHAYLARAYSEAQLTRELNQPGTTFELMLVDHQLAGYLKLNVGAAQSESMGADALEVERIYVKQAFKRQGLGTALITHALQVAQQGGQRTVWLGVWEHNDAAQAFYAHMGFEAVSDHVFQLGDDVQRDIIMSRSV</sequence>
<keyword evidence="5" id="KW-1185">Reference proteome</keyword>
<feature type="domain" description="N-acetyltransferase" evidence="3">
    <location>
        <begin position="1"/>
        <end position="169"/>
    </location>
</feature>
<dbReference type="PANTHER" id="PTHR42919">
    <property type="entry name" value="N-ALPHA-ACETYLTRANSFERASE"/>
    <property type="match status" value="1"/>
</dbReference>
<comment type="caution">
    <text evidence="4">The sequence shown here is derived from an EMBL/GenBank/DDBJ whole genome shotgun (WGS) entry which is preliminary data.</text>
</comment>
<dbReference type="InterPro" id="IPR000182">
    <property type="entry name" value="GNAT_dom"/>
</dbReference>
<name>A0A0R2A404_9LACO</name>
<dbReference type="PATRIC" id="fig|1423813.3.peg.1411"/>
<evidence type="ECO:0000256" key="1">
    <source>
        <dbReference type="ARBA" id="ARBA00022679"/>
    </source>
</evidence>
<evidence type="ECO:0000259" key="3">
    <source>
        <dbReference type="PROSITE" id="PS51186"/>
    </source>
</evidence>
<evidence type="ECO:0000256" key="2">
    <source>
        <dbReference type="ARBA" id="ARBA00023315"/>
    </source>
</evidence>
<keyword evidence="1" id="KW-0808">Transferase</keyword>
<dbReference type="Gene3D" id="3.40.630.30">
    <property type="match status" value="1"/>
</dbReference>
<keyword evidence="2" id="KW-0012">Acyltransferase</keyword>
<dbReference type="OrthoDB" id="7205533at2"/>
<protein>
    <submittedName>
        <fullName evidence="4">PaiA</fullName>
    </submittedName>
</protein>
<evidence type="ECO:0000313" key="5">
    <source>
        <dbReference type="Proteomes" id="UP000051733"/>
    </source>
</evidence>
<dbReference type="Proteomes" id="UP000051733">
    <property type="component" value="Unassembled WGS sequence"/>
</dbReference>
<accession>A0A0R2A404</accession>